<evidence type="ECO:0000313" key="4">
    <source>
        <dbReference type="Proteomes" id="UP001204833"/>
    </source>
</evidence>
<reference evidence="3 4" key="1">
    <citation type="journal article" date="2022" name="DNA Res.">
        <title>Genome analysis of five recently described species of the CUG-Ser clade uncovers Candida theae as a new hybrid lineage with pathogenic potential in the Candida parapsilosis species complex.</title>
        <authorList>
            <person name="Mixao V."/>
            <person name="Del Olmo V."/>
            <person name="Hegedusova E."/>
            <person name="Saus E."/>
            <person name="Pryszcz L."/>
            <person name="Cillingova A."/>
            <person name="Nosek J."/>
            <person name="Gabaldon T."/>
        </authorList>
    </citation>
    <scope>NUCLEOTIDE SEQUENCE [LARGE SCALE GENOMIC DNA]</scope>
    <source>
        <strain evidence="3 4">CBS 12239</strain>
    </source>
</reference>
<dbReference type="GO" id="GO:0061928">
    <property type="term" value="F:glutathione specific gamma-glutamylcyclotransferase activity"/>
    <property type="evidence" value="ECO:0007669"/>
    <property type="project" value="UniProtKB-EC"/>
</dbReference>
<evidence type="ECO:0000256" key="2">
    <source>
        <dbReference type="ARBA" id="ARBA00023239"/>
    </source>
</evidence>
<dbReference type="Pfam" id="PF04752">
    <property type="entry name" value="ChaC"/>
    <property type="match status" value="1"/>
</dbReference>
<accession>A0AAD5BGY2</accession>
<dbReference type="Proteomes" id="UP001204833">
    <property type="component" value="Unassembled WGS sequence"/>
</dbReference>
<name>A0AAD5BGY2_9ASCO</name>
<evidence type="ECO:0000313" key="3">
    <source>
        <dbReference type="EMBL" id="KAI5962706.1"/>
    </source>
</evidence>
<dbReference type="GO" id="GO:0006751">
    <property type="term" value="P:glutathione catabolic process"/>
    <property type="evidence" value="ECO:0007669"/>
    <property type="project" value="InterPro"/>
</dbReference>
<evidence type="ECO:0000256" key="1">
    <source>
        <dbReference type="ARBA" id="ARBA00012344"/>
    </source>
</evidence>
<dbReference type="RefSeq" id="XP_051610017.1">
    <property type="nucleotide sequence ID" value="XM_051750646.1"/>
</dbReference>
<keyword evidence="2" id="KW-0456">Lyase</keyword>
<dbReference type="CDD" id="cd06661">
    <property type="entry name" value="GGCT_like"/>
    <property type="match status" value="1"/>
</dbReference>
<dbReference type="AlphaFoldDB" id="A0AAD5BGY2"/>
<dbReference type="EMBL" id="JAIHNG010000067">
    <property type="protein sequence ID" value="KAI5962706.1"/>
    <property type="molecule type" value="Genomic_DNA"/>
</dbReference>
<comment type="caution">
    <text evidence="3">The sequence shown here is derived from an EMBL/GenBank/DDBJ whole genome shotgun (WGS) entry which is preliminary data.</text>
</comment>
<dbReference type="GeneID" id="76149499"/>
<organism evidence="3 4">
    <name type="scientific">Candida theae</name>
    <dbReference type="NCBI Taxonomy" id="1198502"/>
    <lineage>
        <taxon>Eukaryota</taxon>
        <taxon>Fungi</taxon>
        <taxon>Dikarya</taxon>
        <taxon>Ascomycota</taxon>
        <taxon>Saccharomycotina</taxon>
        <taxon>Pichiomycetes</taxon>
        <taxon>Debaryomycetaceae</taxon>
        <taxon>Candida/Lodderomyces clade</taxon>
        <taxon>Candida</taxon>
    </lineage>
</organism>
<dbReference type="EC" id="4.3.2.7" evidence="1"/>
<sequence>MTKPQPQNGMWVIGYGSLIFKPPPHVSLKITGYLQGYIRRFWQSSIDHRGTPASPGRVVTLISLDELRDQKRFFHSDLHTYELKNGDIVDIDHSIDDLKPQDLKVWGCAYYIDAEHVDEVKEYLDIREQNGYELRSVKFYIKAEEGGGCDDGRGARVEGSGVPEADRQNDEFGDFIHSSIYIGGLDLDSFIGPEPIEQTASIIKSNVGPSGKNSEYLIKLTHAVRELNCRDYYLEDLLKLIQEE</sequence>
<keyword evidence="4" id="KW-1185">Reference proteome</keyword>
<protein>
    <recommendedName>
        <fullName evidence="1">glutathione-specific gamma-glutamylcyclotransferase</fullName>
        <ecNumber evidence="1">4.3.2.7</ecNumber>
    </recommendedName>
</protein>
<dbReference type="PANTHER" id="PTHR12192:SF2">
    <property type="entry name" value="GLUTATHIONE-SPECIFIC GAMMA-GLUTAMYLCYCLOTRANSFERASE 2"/>
    <property type="match status" value="1"/>
</dbReference>
<proteinExistence type="predicted"/>
<dbReference type="GO" id="GO:0005737">
    <property type="term" value="C:cytoplasm"/>
    <property type="evidence" value="ECO:0007669"/>
    <property type="project" value="TreeGrafter"/>
</dbReference>
<dbReference type="InterPro" id="IPR006840">
    <property type="entry name" value="ChaC"/>
</dbReference>
<gene>
    <name evidence="3" type="ORF">KGF57_001440</name>
</gene>
<dbReference type="InterPro" id="IPR013024">
    <property type="entry name" value="GGCT-like"/>
</dbReference>
<dbReference type="PANTHER" id="PTHR12192">
    <property type="entry name" value="CATION TRANSPORT PROTEIN CHAC-RELATED"/>
    <property type="match status" value="1"/>
</dbReference>